<evidence type="ECO:0000256" key="11">
    <source>
        <dbReference type="ARBA" id="ARBA00023128"/>
    </source>
</evidence>
<name>A0A3N4INB3_ASCIM</name>
<keyword evidence="10" id="KW-0408">Iron</keyword>
<evidence type="ECO:0000256" key="14">
    <source>
        <dbReference type="RuleBase" id="RU363051"/>
    </source>
</evidence>
<dbReference type="InterPro" id="IPR002207">
    <property type="entry name" value="Peroxidase_I"/>
</dbReference>
<dbReference type="PROSITE" id="PS50873">
    <property type="entry name" value="PEROXIDASE_4"/>
    <property type="match status" value="1"/>
</dbReference>
<dbReference type="AlphaFoldDB" id="A0A3N4INB3"/>
<dbReference type="EC" id="1.11.1.-" evidence="14"/>
<evidence type="ECO:0000256" key="12">
    <source>
        <dbReference type="ARBA" id="ARBA00038574"/>
    </source>
</evidence>
<protein>
    <recommendedName>
        <fullName evidence="14">Peroxidase</fullName>
        <ecNumber evidence="14">1.11.1.-</ecNumber>
    </recommendedName>
</protein>
<dbReference type="InterPro" id="IPR010255">
    <property type="entry name" value="Haem_peroxidase_sf"/>
</dbReference>
<keyword evidence="8" id="KW-0809">Transit peptide</keyword>
<keyword evidence="9 14" id="KW-0560">Oxidoreductase</keyword>
<dbReference type="CDD" id="cd00691">
    <property type="entry name" value="ascorbate_peroxidase"/>
    <property type="match status" value="1"/>
</dbReference>
<dbReference type="STRING" id="1160509.A0A3N4INB3"/>
<evidence type="ECO:0000256" key="6">
    <source>
        <dbReference type="ARBA" id="ARBA00022617"/>
    </source>
</evidence>
<reference evidence="16 17" key="1">
    <citation type="journal article" date="2018" name="Nat. Ecol. Evol.">
        <title>Pezizomycetes genomes reveal the molecular basis of ectomycorrhizal truffle lifestyle.</title>
        <authorList>
            <person name="Murat C."/>
            <person name="Payen T."/>
            <person name="Noel B."/>
            <person name="Kuo A."/>
            <person name="Morin E."/>
            <person name="Chen J."/>
            <person name="Kohler A."/>
            <person name="Krizsan K."/>
            <person name="Balestrini R."/>
            <person name="Da Silva C."/>
            <person name="Montanini B."/>
            <person name="Hainaut M."/>
            <person name="Levati E."/>
            <person name="Barry K.W."/>
            <person name="Belfiori B."/>
            <person name="Cichocki N."/>
            <person name="Clum A."/>
            <person name="Dockter R.B."/>
            <person name="Fauchery L."/>
            <person name="Guy J."/>
            <person name="Iotti M."/>
            <person name="Le Tacon F."/>
            <person name="Lindquist E.A."/>
            <person name="Lipzen A."/>
            <person name="Malagnac F."/>
            <person name="Mello A."/>
            <person name="Molinier V."/>
            <person name="Miyauchi S."/>
            <person name="Poulain J."/>
            <person name="Riccioni C."/>
            <person name="Rubini A."/>
            <person name="Sitrit Y."/>
            <person name="Splivallo R."/>
            <person name="Traeger S."/>
            <person name="Wang M."/>
            <person name="Zifcakova L."/>
            <person name="Wipf D."/>
            <person name="Zambonelli A."/>
            <person name="Paolocci F."/>
            <person name="Nowrousian M."/>
            <person name="Ottonello S."/>
            <person name="Baldrian P."/>
            <person name="Spatafora J.W."/>
            <person name="Henrissat B."/>
            <person name="Nagy L.G."/>
            <person name="Aury J.M."/>
            <person name="Wincker P."/>
            <person name="Grigoriev I.V."/>
            <person name="Bonfante P."/>
            <person name="Martin F.M."/>
        </authorList>
    </citation>
    <scope>NUCLEOTIDE SEQUENCE [LARGE SCALE GENOMIC DNA]</scope>
    <source>
        <strain evidence="16 17">RN42</strain>
    </source>
</reference>
<evidence type="ECO:0000256" key="9">
    <source>
        <dbReference type="ARBA" id="ARBA00023002"/>
    </source>
</evidence>
<dbReference type="InterPro" id="IPR044831">
    <property type="entry name" value="Ccp1-like"/>
</dbReference>
<organism evidence="16 17">
    <name type="scientific">Ascobolus immersus RN42</name>
    <dbReference type="NCBI Taxonomy" id="1160509"/>
    <lineage>
        <taxon>Eukaryota</taxon>
        <taxon>Fungi</taxon>
        <taxon>Dikarya</taxon>
        <taxon>Ascomycota</taxon>
        <taxon>Pezizomycotina</taxon>
        <taxon>Pezizomycetes</taxon>
        <taxon>Pezizales</taxon>
        <taxon>Ascobolaceae</taxon>
        <taxon>Ascobolus</taxon>
    </lineage>
</organism>
<sequence>MATAARTLLSRTLQSTARQAFPKPTLRRNLATFNTTSTRTTAQPLRRARQTRFQSTEAAPKKGGNGLLLGALAVAVLGGGGYAYTSGALDAYLVDPEEAKKPKTGKGWIPSFKDYQDVYNDIAAILEDNDYDDGSYAPVLVRLGWHASGTYDKETKTGGSNGATMRFEPEAGHGANAGLVVARDILEKIRQKHPWITYSDLWTLAAVCAIQEMGGPIIPWRPGRTDKDVAACTPDGRLPDASKEHKHIREIFYRMGFNDQEIVALLGAHAIGRCHPDRSGFDGPWTFSPTYFTNSFYKILLETKWIYKKWKGPVQFVDQESGSLMMLPTDMALVKDKEFRKHVERYAADEKTFFDEFAAAFGKLLELGVPFEKDESFRFKRTTDDE</sequence>
<dbReference type="Gene3D" id="1.10.520.10">
    <property type="match status" value="1"/>
</dbReference>
<dbReference type="Pfam" id="PF00141">
    <property type="entry name" value="peroxidase"/>
    <property type="match status" value="1"/>
</dbReference>
<dbReference type="InterPro" id="IPR019793">
    <property type="entry name" value="Peroxidases_heam-ligand_BS"/>
</dbReference>
<dbReference type="GO" id="GO:0004130">
    <property type="term" value="F:cytochrome-c peroxidase activity"/>
    <property type="evidence" value="ECO:0007669"/>
    <property type="project" value="UniProtKB-EC"/>
</dbReference>
<evidence type="ECO:0000256" key="10">
    <source>
        <dbReference type="ARBA" id="ARBA00023004"/>
    </source>
</evidence>
<keyword evidence="5 14" id="KW-0575">Peroxidase</keyword>
<comment type="subcellular location">
    <subcellularLocation>
        <location evidence="3">Mitochondrion intermembrane space</location>
    </subcellularLocation>
    <subcellularLocation>
        <location evidence="2">Mitochondrion matrix</location>
    </subcellularLocation>
</comment>
<dbReference type="GO" id="GO:0005759">
    <property type="term" value="C:mitochondrial matrix"/>
    <property type="evidence" value="ECO:0007669"/>
    <property type="project" value="UniProtKB-SubCell"/>
</dbReference>
<evidence type="ECO:0000256" key="3">
    <source>
        <dbReference type="ARBA" id="ARBA00004569"/>
    </source>
</evidence>
<dbReference type="GO" id="GO:0020037">
    <property type="term" value="F:heme binding"/>
    <property type="evidence" value="ECO:0007669"/>
    <property type="project" value="UniProtKB-UniRule"/>
</dbReference>
<evidence type="ECO:0000313" key="16">
    <source>
        <dbReference type="EMBL" id="RPA83064.1"/>
    </source>
</evidence>
<dbReference type="GO" id="GO:0005758">
    <property type="term" value="C:mitochondrial intermembrane space"/>
    <property type="evidence" value="ECO:0007669"/>
    <property type="project" value="UniProtKB-SubCell"/>
</dbReference>
<proteinExistence type="inferred from homology"/>
<comment type="catalytic activity">
    <reaction evidence="13">
        <text>2 Fe(II)-[cytochrome c] + H2O2 + 2 H(+) = 2 Fe(III)-[cytochrome c] + 2 H2O</text>
        <dbReference type="Rhea" id="RHEA:16581"/>
        <dbReference type="Rhea" id="RHEA-COMP:10350"/>
        <dbReference type="Rhea" id="RHEA-COMP:14399"/>
        <dbReference type="ChEBI" id="CHEBI:15377"/>
        <dbReference type="ChEBI" id="CHEBI:15378"/>
        <dbReference type="ChEBI" id="CHEBI:16240"/>
        <dbReference type="ChEBI" id="CHEBI:29033"/>
        <dbReference type="ChEBI" id="CHEBI:29034"/>
        <dbReference type="EC" id="1.11.1.5"/>
    </reaction>
</comment>
<gene>
    <name evidence="16" type="ORF">BJ508DRAFT_413730</name>
</gene>
<evidence type="ECO:0000256" key="5">
    <source>
        <dbReference type="ARBA" id="ARBA00022559"/>
    </source>
</evidence>
<dbReference type="Gene3D" id="1.10.420.10">
    <property type="entry name" value="Peroxidase, domain 2"/>
    <property type="match status" value="1"/>
</dbReference>
<dbReference type="PROSITE" id="PS00435">
    <property type="entry name" value="PEROXIDASE_1"/>
    <property type="match status" value="1"/>
</dbReference>
<comment type="subunit">
    <text evidence="12">Forms a one-to-one complex with cytochrome c.</text>
</comment>
<evidence type="ECO:0000256" key="4">
    <source>
        <dbReference type="ARBA" id="ARBA00005997"/>
    </source>
</evidence>
<dbReference type="InterPro" id="IPR002016">
    <property type="entry name" value="Haem_peroxidase"/>
</dbReference>
<comment type="function">
    <text evidence="1">Destroys radicals which are normally produced within the cells and which are toxic to biological systems.</text>
</comment>
<dbReference type="PRINTS" id="PR00458">
    <property type="entry name" value="PEROXIDASE"/>
</dbReference>
<dbReference type="Proteomes" id="UP000275078">
    <property type="component" value="Unassembled WGS sequence"/>
</dbReference>
<feature type="domain" description="Plant heme peroxidase family profile" evidence="15">
    <location>
        <begin position="182"/>
        <end position="386"/>
    </location>
</feature>
<dbReference type="PANTHER" id="PTHR31356">
    <property type="entry name" value="THYLAKOID LUMENAL 29 KDA PROTEIN, CHLOROPLASTIC-RELATED"/>
    <property type="match status" value="1"/>
</dbReference>
<dbReference type="PROSITE" id="PS00436">
    <property type="entry name" value="PEROXIDASE_2"/>
    <property type="match status" value="1"/>
</dbReference>
<dbReference type="OrthoDB" id="2859658at2759"/>
<evidence type="ECO:0000256" key="2">
    <source>
        <dbReference type="ARBA" id="ARBA00004305"/>
    </source>
</evidence>
<dbReference type="InterPro" id="IPR019794">
    <property type="entry name" value="Peroxidases_AS"/>
</dbReference>
<keyword evidence="7" id="KW-0479">Metal-binding</keyword>
<evidence type="ECO:0000256" key="8">
    <source>
        <dbReference type="ARBA" id="ARBA00022946"/>
    </source>
</evidence>
<evidence type="ECO:0000256" key="13">
    <source>
        <dbReference type="ARBA" id="ARBA00049265"/>
    </source>
</evidence>
<keyword evidence="6" id="KW-0349">Heme</keyword>
<dbReference type="PANTHER" id="PTHR31356:SF58">
    <property type="entry name" value="CYTOCHROME C PEROXIDASE, MITOCHONDRIAL"/>
    <property type="match status" value="1"/>
</dbReference>
<dbReference type="GO" id="GO:0046872">
    <property type="term" value="F:metal ion binding"/>
    <property type="evidence" value="ECO:0007669"/>
    <property type="project" value="UniProtKB-UniRule"/>
</dbReference>
<evidence type="ECO:0000259" key="15">
    <source>
        <dbReference type="PROSITE" id="PS50873"/>
    </source>
</evidence>
<dbReference type="PRINTS" id="PR00459">
    <property type="entry name" value="ASPEROXIDASE"/>
</dbReference>
<dbReference type="GO" id="GO:0042744">
    <property type="term" value="P:hydrogen peroxide catabolic process"/>
    <property type="evidence" value="ECO:0007669"/>
    <property type="project" value="TreeGrafter"/>
</dbReference>
<evidence type="ECO:0000313" key="17">
    <source>
        <dbReference type="Proteomes" id="UP000275078"/>
    </source>
</evidence>
<dbReference type="FunFam" id="1.10.520.10:FF:000005">
    <property type="entry name" value="Cytochrome c peroxidase"/>
    <property type="match status" value="1"/>
</dbReference>
<accession>A0A3N4INB3</accession>
<dbReference type="SUPFAM" id="SSF48113">
    <property type="entry name" value="Heme-dependent peroxidases"/>
    <property type="match status" value="1"/>
</dbReference>
<keyword evidence="11" id="KW-0496">Mitochondrion</keyword>
<keyword evidence="17" id="KW-1185">Reference proteome</keyword>
<dbReference type="GO" id="GO:0000302">
    <property type="term" value="P:response to reactive oxygen species"/>
    <property type="evidence" value="ECO:0007669"/>
    <property type="project" value="TreeGrafter"/>
</dbReference>
<comment type="similarity">
    <text evidence="4">Belongs to the peroxidase family. Cytochrome c peroxidase subfamily.</text>
</comment>
<dbReference type="GO" id="GO:0034599">
    <property type="term" value="P:cellular response to oxidative stress"/>
    <property type="evidence" value="ECO:0007669"/>
    <property type="project" value="InterPro"/>
</dbReference>
<dbReference type="FunFam" id="1.10.420.10:FF:000009">
    <property type="entry name" value="Ascorbate peroxidase"/>
    <property type="match status" value="1"/>
</dbReference>
<evidence type="ECO:0000256" key="1">
    <source>
        <dbReference type="ARBA" id="ARBA00003917"/>
    </source>
</evidence>
<dbReference type="EMBL" id="ML119667">
    <property type="protein sequence ID" value="RPA83064.1"/>
    <property type="molecule type" value="Genomic_DNA"/>
</dbReference>
<evidence type="ECO:0000256" key="7">
    <source>
        <dbReference type="ARBA" id="ARBA00022723"/>
    </source>
</evidence>